<dbReference type="AlphaFoldDB" id="A0A5B7JCW5"/>
<dbReference type="Proteomes" id="UP000324222">
    <property type="component" value="Unassembled WGS sequence"/>
</dbReference>
<comment type="caution">
    <text evidence="1">The sequence shown here is derived from an EMBL/GenBank/DDBJ whole genome shotgun (WGS) entry which is preliminary data.</text>
</comment>
<sequence>MPRDQPRFVSLPPLSPSLRCASLGISGRKLLSKVRSPVHGNDFFLVGLDEFLFHRLPRLSNGHGAPLAAKERKK</sequence>
<keyword evidence="2" id="KW-1185">Reference proteome</keyword>
<proteinExistence type="predicted"/>
<reference evidence="1 2" key="1">
    <citation type="submission" date="2019-05" db="EMBL/GenBank/DDBJ databases">
        <title>Another draft genome of Portunus trituberculatus and its Hox gene families provides insights of decapod evolution.</title>
        <authorList>
            <person name="Jeong J.-H."/>
            <person name="Song I."/>
            <person name="Kim S."/>
            <person name="Choi T."/>
            <person name="Kim D."/>
            <person name="Ryu S."/>
            <person name="Kim W."/>
        </authorList>
    </citation>
    <scope>NUCLEOTIDE SEQUENCE [LARGE SCALE GENOMIC DNA]</scope>
    <source>
        <tissue evidence="1">Muscle</tissue>
    </source>
</reference>
<organism evidence="1 2">
    <name type="scientific">Portunus trituberculatus</name>
    <name type="common">Swimming crab</name>
    <name type="synonym">Neptunus trituberculatus</name>
    <dbReference type="NCBI Taxonomy" id="210409"/>
    <lineage>
        <taxon>Eukaryota</taxon>
        <taxon>Metazoa</taxon>
        <taxon>Ecdysozoa</taxon>
        <taxon>Arthropoda</taxon>
        <taxon>Crustacea</taxon>
        <taxon>Multicrustacea</taxon>
        <taxon>Malacostraca</taxon>
        <taxon>Eumalacostraca</taxon>
        <taxon>Eucarida</taxon>
        <taxon>Decapoda</taxon>
        <taxon>Pleocyemata</taxon>
        <taxon>Brachyura</taxon>
        <taxon>Eubrachyura</taxon>
        <taxon>Portunoidea</taxon>
        <taxon>Portunidae</taxon>
        <taxon>Portuninae</taxon>
        <taxon>Portunus</taxon>
    </lineage>
</organism>
<dbReference type="EMBL" id="VSRR010103529">
    <property type="protein sequence ID" value="MPC95791.1"/>
    <property type="molecule type" value="Genomic_DNA"/>
</dbReference>
<protein>
    <submittedName>
        <fullName evidence="1">Uncharacterized protein</fullName>
    </submittedName>
</protein>
<accession>A0A5B7JCW5</accession>
<gene>
    <name evidence="1" type="ORF">E2C01_091017</name>
</gene>
<evidence type="ECO:0000313" key="1">
    <source>
        <dbReference type="EMBL" id="MPC95791.1"/>
    </source>
</evidence>
<name>A0A5B7JCW5_PORTR</name>
<evidence type="ECO:0000313" key="2">
    <source>
        <dbReference type="Proteomes" id="UP000324222"/>
    </source>
</evidence>